<evidence type="ECO:0000256" key="4">
    <source>
        <dbReference type="ARBA" id="ARBA00022989"/>
    </source>
</evidence>
<feature type="transmembrane region" description="Helical" evidence="6">
    <location>
        <begin position="198"/>
        <end position="220"/>
    </location>
</feature>
<organism evidence="8 9">
    <name type="scientific">Zhenpiania hominis</name>
    <dbReference type="NCBI Taxonomy" id="2763644"/>
    <lineage>
        <taxon>Bacteria</taxon>
        <taxon>Bacillati</taxon>
        <taxon>Bacillota</taxon>
        <taxon>Clostridia</taxon>
        <taxon>Peptostreptococcales</taxon>
        <taxon>Anaerovoracaceae</taxon>
        <taxon>Zhenpiania</taxon>
    </lineage>
</organism>
<dbReference type="Proteomes" id="UP000602647">
    <property type="component" value="Unassembled WGS sequence"/>
</dbReference>
<feature type="transmembrane region" description="Helical" evidence="6">
    <location>
        <begin position="400"/>
        <end position="419"/>
    </location>
</feature>
<dbReference type="InterPro" id="IPR018461">
    <property type="entry name" value="Na/H_Antiport_NhaC-like_C"/>
</dbReference>
<keyword evidence="9" id="KW-1185">Reference proteome</keyword>
<dbReference type="EMBL" id="JACRYT010000018">
    <property type="protein sequence ID" value="MBC6680787.1"/>
    <property type="molecule type" value="Genomic_DNA"/>
</dbReference>
<feature type="transmembrane region" description="Helical" evidence="6">
    <location>
        <begin position="265"/>
        <end position="298"/>
    </location>
</feature>
<proteinExistence type="predicted"/>
<keyword evidence="2" id="KW-1003">Cell membrane</keyword>
<comment type="subcellular location">
    <subcellularLocation>
        <location evidence="1">Cell membrane</location>
        <topology evidence="1">Multi-pass membrane protein</topology>
    </subcellularLocation>
</comment>
<feature type="transmembrane region" description="Helical" evidence="6">
    <location>
        <begin position="16"/>
        <end position="37"/>
    </location>
</feature>
<feature type="transmembrane region" description="Helical" evidence="6">
    <location>
        <begin position="159"/>
        <end position="178"/>
    </location>
</feature>
<keyword evidence="5 6" id="KW-0472">Membrane</keyword>
<feature type="transmembrane region" description="Helical" evidence="6">
    <location>
        <begin position="117"/>
        <end position="139"/>
    </location>
</feature>
<protein>
    <recommendedName>
        <fullName evidence="7">Na+/H+ antiporter NhaC-like C-terminal domain-containing protein</fullName>
    </recommendedName>
</protein>
<evidence type="ECO:0000256" key="5">
    <source>
        <dbReference type="ARBA" id="ARBA00023136"/>
    </source>
</evidence>
<keyword evidence="3 6" id="KW-0812">Transmembrane</keyword>
<dbReference type="RefSeq" id="WP_187303884.1">
    <property type="nucleotide sequence ID" value="NZ_JACRYT010000018.1"/>
</dbReference>
<feature type="transmembrane region" description="Helical" evidence="6">
    <location>
        <begin position="77"/>
        <end position="96"/>
    </location>
</feature>
<dbReference type="GO" id="GO:0005886">
    <property type="term" value="C:plasma membrane"/>
    <property type="evidence" value="ECO:0007669"/>
    <property type="project" value="UniProtKB-SubCell"/>
</dbReference>
<name>A0A923SRK4_9FIRM</name>
<feature type="transmembrane region" description="Helical" evidence="6">
    <location>
        <begin position="44"/>
        <end position="65"/>
    </location>
</feature>
<keyword evidence="4 6" id="KW-1133">Transmembrane helix</keyword>
<feature type="transmembrane region" description="Helical" evidence="6">
    <location>
        <begin position="440"/>
        <end position="462"/>
    </location>
</feature>
<evidence type="ECO:0000313" key="9">
    <source>
        <dbReference type="Proteomes" id="UP000602647"/>
    </source>
</evidence>
<comment type="caution">
    <text evidence="8">The sequence shown here is derived from an EMBL/GenBank/DDBJ whole genome shotgun (WGS) entry which is preliminary data.</text>
</comment>
<evidence type="ECO:0000256" key="2">
    <source>
        <dbReference type="ARBA" id="ARBA00022475"/>
    </source>
</evidence>
<gene>
    <name evidence="8" type="ORF">H9L42_13235</name>
</gene>
<evidence type="ECO:0000256" key="6">
    <source>
        <dbReference type="SAM" id="Phobius"/>
    </source>
</evidence>
<dbReference type="Pfam" id="PF03553">
    <property type="entry name" value="Na_H_antiporter"/>
    <property type="match status" value="1"/>
</dbReference>
<evidence type="ECO:0000256" key="3">
    <source>
        <dbReference type="ARBA" id="ARBA00022692"/>
    </source>
</evidence>
<sequence length="463" mass="50732">MSQLQYTRREVAMDGASTYGILSLIPVLVVIVSAIITKRALEPLILGTLVGFVILAKQNFIVAYLDSLYGELGESAYYVVVFGLFGIYIHLLERANAISGFTKLGLKFATNKKKTGLLAWIMGIIFFLDNYFSILGAGVSNRKIADENKMSREMFAFEINSVACCTCILIPLSLWGVFMSGQLETTLGLEAGQGLQEVIKAIPFMFFAFVLLIFVLLYQFRIIKPFGLMKKAELRAEQTGKLLPEDLEEEADENENKKDVNILNFLIPMVALIVVTLVFQELLYGLIVGIVICFLMYIPQKLVGFTEAFDSIAKGFEEMFGVTAIVISAFVLQNANDELGLAPFVVNSVVDIITAPLLPVIAFIILMILGFVTGSFWGMAAVCFPIMLPLAQALDANLYLVIGAVIAGCAAGSATCFYGDSVTLTCGSIAKIRNIDYLRTSLPMLVPPIIVTIIFYLIAGFIF</sequence>
<dbReference type="PANTHER" id="PTHR43478">
    <property type="entry name" value="NA+/H+ ANTIPORTER-RELATED"/>
    <property type="match status" value="1"/>
</dbReference>
<feature type="domain" description="Na+/H+ antiporter NhaC-like C-terminal" evidence="7">
    <location>
        <begin position="182"/>
        <end position="461"/>
    </location>
</feature>
<reference evidence="8" key="1">
    <citation type="submission" date="2020-08" db="EMBL/GenBank/DDBJ databases">
        <title>Genome public.</title>
        <authorList>
            <person name="Liu C."/>
            <person name="Sun Q."/>
        </authorList>
    </citation>
    <scope>NUCLEOTIDE SEQUENCE</scope>
    <source>
        <strain evidence="8">BX12</strain>
    </source>
</reference>
<evidence type="ECO:0000259" key="7">
    <source>
        <dbReference type="Pfam" id="PF03553"/>
    </source>
</evidence>
<dbReference type="AlphaFoldDB" id="A0A923SRK4"/>
<dbReference type="PANTHER" id="PTHR43478:SF1">
    <property type="entry name" value="NA+_H+ ANTIPORTER NHAC-LIKE C-TERMINAL DOMAIN-CONTAINING PROTEIN"/>
    <property type="match status" value="1"/>
</dbReference>
<accession>A0A923SRK4</accession>
<evidence type="ECO:0000256" key="1">
    <source>
        <dbReference type="ARBA" id="ARBA00004651"/>
    </source>
</evidence>
<evidence type="ECO:0000313" key="8">
    <source>
        <dbReference type="EMBL" id="MBC6680787.1"/>
    </source>
</evidence>